<dbReference type="GO" id="GO:0000155">
    <property type="term" value="F:phosphorelay sensor kinase activity"/>
    <property type="evidence" value="ECO:0007669"/>
    <property type="project" value="InterPro"/>
</dbReference>
<keyword evidence="1" id="KW-1133">Transmembrane helix</keyword>
<keyword evidence="1" id="KW-0812">Transmembrane</keyword>
<name>A0A086AC08_9FLAO</name>
<dbReference type="InterPro" id="IPR050640">
    <property type="entry name" value="Bact_2-comp_sensor_kinase"/>
</dbReference>
<gene>
    <name evidence="4" type="ORF">IW15_01890</name>
</gene>
<proteinExistence type="predicted"/>
<dbReference type="Gene3D" id="3.30.565.10">
    <property type="entry name" value="Histidine kinase-like ATPase, C-terminal domain"/>
    <property type="match status" value="1"/>
</dbReference>
<feature type="domain" description="Sensor histidine kinase NatK-like C-terminal" evidence="3">
    <location>
        <begin position="259"/>
        <end position="344"/>
    </location>
</feature>
<feature type="transmembrane region" description="Helical" evidence="1">
    <location>
        <begin position="12"/>
        <end position="28"/>
    </location>
</feature>
<dbReference type="EMBL" id="JPRH01000001">
    <property type="protein sequence ID" value="KFF14222.1"/>
    <property type="molecule type" value="Genomic_DNA"/>
</dbReference>
<sequence>MATPFVLKKHTLFIIFWLVFGITIWIQIQVDAGMYNAFIQTSMILISSFILAHFLTDRLLPKALASKKMNQFLIEAIIVIFLLSFIFSFVFAYINVDPKTPLPPNFSEHLAVLWKGFYLSVPASLLINGTACGFRFYQEHGKIERDHILLQQAHLENQLKMLQDQINPHVVFNILNHIHILMKTNTELASFLLLKFSDILRYQLYDCNQSHVILNKEIQYLQDLVEVEKLRWGNELDVRATWEISNKKVYIMPLLLVPFIENAFKYVCRLPGHRGYITISCKEEDHCLSFYVENSYSSITSYQKKDSAHGIGLQNVKKRLNLQYPDSHTLKIESDENVYKVSLILFLSQENDQ</sequence>
<dbReference type="AlphaFoldDB" id="A0A086AC08"/>
<dbReference type="InterPro" id="IPR032834">
    <property type="entry name" value="NatK-like_C"/>
</dbReference>
<feature type="transmembrane region" description="Helical" evidence="1">
    <location>
        <begin position="34"/>
        <end position="55"/>
    </location>
</feature>
<dbReference type="Proteomes" id="UP000028705">
    <property type="component" value="Unassembled WGS sequence"/>
</dbReference>
<reference evidence="4 5" key="1">
    <citation type="submission" date="2014-07" db="EMBL/GenBank/DDBJ databases">
        <title>Genome of Chryseobacterium soli DSM 19298.</title>
        <authorList>
            <person name="Stropko S.J."/>
            <person name="Pipes S.E."/>
            <person name="Newman J."/>
        </authorList>
    </citation>
    <scope>NUCLEOTIDE SEQUENCE [LARGE SCALE GENOMIC DNA]</scope>
    <source>
        <strain evidence="4 5">DSM 19298</strain>
    </source>
</reference>
<evidence type="ECO:0000313" key="4">
    <source>
        <dbReference type="EMBL" id="KFF14222.1"/>
    </source>
</evidence>
<keyword evidence="1" id="KW-0472">Membrane</keyword>
<organism evidence="4 5">
    <name type="scientific">Chryseobacterium soli</name>
    <dbReference type="NCBI Taxonomy" id="445961"/>
    <lineage>
        <taxon>Bacteria</taxon>
        <taxon>Pseudomonadati</taxon>
        <taxon>Bacteroidota</taxon>
        <taxon>Flavobacteriia</taxon>
        <taxon>Flavobacteriales</taxon>
        <taxon>Weeksellaceae</taxon>
        <taxon>Chryseobacterium group</taxon>
        <taxon>Chryseobacterium</taxon>
    </lineage>
</organism>
<comment type="caution">
    <text evidence="4">The sequence shown here is derived from an EMBL/GenBank/DDBJ whole genome shotgun (WGS) entry which is preliminary data.</text>
</comment>
<evidence type="ECO:0000256" key="1">
    <source>
        <dbReference type="SAM" id="Phobius"/>
    </source>
</evidence>
<dbReference type="GO" id="GO:0016020">
    <property type="term" value="C:membrane"/>
    <property type="evidence" value="ECO:0007669"/>
    <property type="project" value="InterPro"/>
</dbReference>
<dbReference type="OrthoDB" id="9809908at2"/>
<feature type="transmembrane region" description="Helical" evidence="1">
    <location>
        <begin position="76"/>
        <end position="96"/>
    </location>
</feature>
<dbReference type="eggNOG" id="COG2972">
    <property type="taxonomic scope" value="Bacteria"/>
</dbReference>
<dbReference type="RefSeq" id="WP_034708825.1">
    <property type="nucleotide sequence ID" value="NZ_JPRH01000001.1"/>
</dbReference>
<dbReference type="PANTHER" id="PTHR34220:SF7">
    <property type="entry name" value="SENSOR HISTIDINE KINASE YPDA"/>
    <property type="match status" value="1"/>
</dbReference>
<evidence type="ECO:0000259" key="3">
    <source>
        <dbReference type="Pfam" id="PF14501"/>
    </source>
</evidence>
<keyword evidence="5" id="KW-1185">Reference proteome</keyword>
<feature type="domain" description="Signal transduction histidine kinase internal region" evidence="2">
    <location>
        <begin position="158"/>
        <end position="236"/>
    </location>
</feature>
<dbReference type="InterPro" id="IPR036890">
    <property type="entry name" value="HATPase_C_sf"/>
</dbReference>
<accession>A0A086AC08</accession>
<protein>
    <submittedName>
        <fullName evidence="4">Histidine kinase</fullName>
    </submittedName>
</protein>
<dbReference type="STRING" id="445961.IW15_01890"/>
<evidence type="ECO:0000259" key="2">
    <source>
        <dbReference type="Pfam" id="PF06580"/>
    </source>
</evidence>
<dbReference type="PANTHER" id="PTHR34220">
    <property type="entry name" value="SENSOR HISTIDINE KINASE YPDA"/>
    <property type="match status" value="1"/>
</dbReference>
<evidence type="ECO:0000313" key="5">
    <source>
        <dbReference type="Proteomes" id="UP000028705"/>
    </source>
</evidence>
<dbReference type="InterPro" id="IPR010559">
    <property type="entry name" value="Sig_transdc_His_kin_internal"/>
</dbReference>
<keyword evidence="4" id="KW-0808">Transferase</keyword>
<dbReference type="Pfam" id="PF06580">
    <property type="entry name" value="His_kinase"/>
    <property type="match status" value="1"/>
</dbReference>
<keyword evidence="4" id="KW-0418">Kinase</keyword>
<dbReference type="SUPFAM" id="SSF55874">
    <property type="entry name" value="ATPase domain of HSP90 chaperone/DNA topoisomerase II/histidine kinase"/>
    <property type="match status" value="1"/>
</dbReference>
<dbReference type="Pfam" id="PF14501">
    <property type="entry name" value="HATPase_c_5"/>
    <property type="match status" value="1"/>
</dbReference>